<dbReference type="PANTHER" id="PTHR36885:SF1">
    <property type="entry name" value="EXPRESSED PROTEIN"/>
    <property type="match status" value="1"/>
</dbReference>
<name>A0A8J5VZ71_ZIZPA</name>
<dbReference type="PANTHER" id="PTHR36885">
    <property type="entry name" value="EXPRESSED PROTEIN"/>
    <property type="match status" value="1"/>
</dbReference>
<reference evidence="1" key="1">
    <citation type="journal article" date="2021" name="bioRxiv">
        <title>Whole Genome Assembly and Annotation of Northern Wild Rice, Zizania palustris L., Supports a Whole Genome Duplication in the Zizania Genus.</title>
        <authorList>
            <person name="Haas M."/>
            <person name="Kono T."/>
            <person name="Macchietto M."/>
            <person name="Millas R."/>
            <person name="McGilp L."/>
            <person name="Shao M."/>
            <person name="Duquette J."/>
            <person name="Hirsch C.N."/>
            <person name="Kimball J."/>
        </authorList>
    </citation>
    <scope>NUCLEOTIDE SEQUENCE</scope>
    <source>
        <tissue evidence="1">Fresh leaf tissue</tissue>
    </source>
</reference>
<accession>A0A8J5VZ71</accession>
<dbReference type="EMBL" id="JAAALK010000285">
    <property type="protein sequence ID" value="KAG8064818.1"/>
    <property type="molecule type" value="Genomic_DNA"/>
</dbReference>
<organism evidence="1 2">
    <name type="scientific">Zizania palustris</name>
    <name type="common">Northern wild rice</name>
    <dbReference type="NCBI Taxonomy" id="103762"/>
    <lineage>
        <taxon>Eukaryota</taxon>
        <taxon>Viridiplantae</taxon>
        <taxon>Streptophyta</taxon>
        <taxon>Embryophyta</taxon>
        <taxon>Tracheophyta</taxon>
        <taxon>Spermatophyta</taxon>
        <taxon>Magnoliopsida</taxon>
        <taxon>Liliopsida</taxon>
        <taxon>Poales</taxon>
        <taxon>Poaceae</taxon>
        <taxon>BOP clade</taxon>
        <taxon>Oryzoideae</taxon>
        <taxon>Oryzeae</taxon>
        <taxon>Zizaniinae</taxon>
        <taxon>Zizania</taxon>
    </lineage>
</organism>
<reference evidence="1" key="2">
    <citation type="submission" date="2021-02" db="EMBL/GenBank/DDBJ databases">
        <authorList>
            <person name="Kimball J.A."/>
            <person name="Haas M.W."/>
            <person name="Macchietto M."/>
            <person name="Kono T."/>
            <person name="Duquette J."/>
            <person name="Shao M."/>
        </authorList>
    </citation>
    <scope>NUCLEOTIDE SEQUENCE</scope>
    <source>
        <tissue evidence="1">Fresh leaf tissue</tissue>
    </source>
</reference>
<evidence type="ECO:0000313" key="2">
    <source>
        <dbReference type="Proteomes" id="UP000729402"/>
    </source>
</evidence>
<evidence type="ECO:0000313" key="1">
    <source>
        <dbReference type="EMBL" id="KAG8064818.1"/>
    </source>
</evidence>
<sequence>MAGLWSGITELQRSVSSSVACICIPCSTVRDAGVEYLHRAVGHVDPPPHPPVDVHRIVRRRLLRWLPRDQLQENDSEAVDVHQELLHGKAANRKPGALQFSESFKQVSPSPCLTNHPSAVEVAAADNDDEEMGYTNLDSDDEKQFSPVSVLDHPFESSPVHSQSKCSATQGSPNHAMAFFRDLLEAEVRRSSPSCSLALLTQLLAKSDDLIKSTAPWASDVFDDNGDCYYRTSTKNVLHDDEDEADASTTATSAAAYWEAHRAELTRVSELVAAEVPNSSFLGDEFRHRP</sequence>
<protein>
    <submittedName>
        <fullName evidence="1">Uncharacterized protein</fullName>
    </submittedName>
</protein>
<proteinExistence type="predicted"/>
<gene>
    <name evidence="1" type="ORF">GUJ93_ZPchr0004g39966</name>
</gene>
<dbReference type="Proteomes" id="UP000729402">
    <property type="component" value="Unassembled WGS sequence"/>
</dbReference>
<keyword evidence="2" id="KW-1185">Reference proteome</keyword>
<comment type="caution">
    <text evidence="1">The sequence shown here is derived from an EMBL/GenBank/DDBJ whole genome shotgun (WGS) entry which is preliminary data.</text>
</comment>
<dbReference type="AlphaFoldDB" id="A0A8J5VZ71"/>
<dbReference type="OrthoDB" id="691329at2759"/>